<feature type="compositionally biased region" description="Basic and acidic residues" evidence="6">
    <location>
        <begin position="37"/>
        <end position="49"/>
    </location>
</feature>
<evidence type="ECO:0000256" key="5">
    <source>
        <dbReference type="ARBA" id="ARBA00023136"/>
    </source>
</evidence>
<dbReference type="AlphaFoldDB" id="A0ABD0LGZ4"/>
<sequence length="616" mass="67484">MENGTPDPPDFPPPDSMEQNANSEKMNGADSGYAKVPTEDRQQGGVEGKEDVVKEKVIEVEDAGFKRLIYKTGQSPPWHSLLLLSLQQSLLPVSAGLSVTLLVTEVVCARDDTALKTQILSATFFMTGLSTFTMSTFGIRLPIFQGPAATYIIPLFALSSLPEWRCPSQEDLVGYYSNTSSNVTDSFDGVLPVPREFIYDKIRQLSGSLMVAGGLHCLIGLTGLVGFLLKYIGPITIVPSITLVGLYLYKVVLKFSETYWPVAILTAVCGLVLSLYLAKRSTPIPAWNRHRGLHIKWYPLHQVFAILISIIIGWTVSVILTHYDVLSSDRDSVQFYARTDTQTHVITSTPWFSFPYPGQFGFPTFHAGVFLSFFVATLLSVLDSIGDYSACARMCYVPQPPFWAVNRGISVEGLMSMLSGGLGVGHSTVSFGGNIGAIGLTRVASRRVFQVVGLIYVILAILSKVGAVFITVPYSVLGGTQIITTGFFIGIVLSNLQYVDLGSTRNVAIIGISLLFGLMMPYWVGKNPDALNAGTLEERGIGVGEYKLQTEEEDGVKRTDDQFEEGLEVYDLPWLPQSVQRSWIAKVFRIFPGKTAAASKDSDEKLLPHHLDTKDQ</sequence>
<dbReference type="GO" id="GO:0016020">
    <property type="term" value="C:membrane"/>
    <property type="evidence" value="ECO:0007669"/>
    <property type="project" value="UniProtKB-SubCell"/>
</dbReference>
<feature type="transmembrane region" description="Helical" evidence="7">
    <location>
        <begin position="299"/>
        <end position="320"/>
    </location>
</feature>
<dbReference type="PANTHER" id="PTHR11119">
    <property type="entry name" value="XANTHINE-URACIL / VITAMIN C PERMEASE FAMILY MEMBER"/>
    <property type="match status" value="1"/>
</dbReference>
<feature type="transmembrane region" description="Helical" evidence="7">
    <location>
        <begin position="209"/>
        <end position="229"/>
    </location>
</feature>
<comment type="subcellular location">
    <subcellularLocation>
        <location evidence="1">Membrane</location>
        <topology evidence="1">Multi-pass membrane protein</topology>
    </subcellularLocation>
</comment>
<feature type="compositionally biased region" description="Pro residues" evidence="6">
    <location>
        <begin position="1"/>
        <end position="15"/>
    </location>
</feature>
<evidence type="ECO:0000313" key="8">
    <source>
        <dbReference type="EMBL" id="KAK7498393.1"/>
    </source>
</evidence>
<feature type="transmembrane region" description="Helical" evidence="7">
    <location>
        <begin position="448"/>
        <end position="470"/>
    </location>
</feature>
<protein>
    <submittedName>
        <fullName evidence="8">Uncharacterized protein</fullName>
    </submittedName>
</protein>
<feature type="transmembrane region" description="Helical" evidence="7">
    <location>
        <begin position="506"/>
        <end position="524"/>
    </location>
</feature>
<accession>A0ABD0LGZ4</accession>
<keyword evidence="9" id="KW-1185">Reference proteome</keyword>
<evidence type="ECO:0000256" key="6">
    <source>
        <dbReference type="SAM" id="MobiDB-lite"/>
    </source>
</evidence>
<evidence type="ECO:0000256" key="7">
    <source>
        <dbReference type="SAM" id="Phobius"/>
    </source>
</evidence>
<gene>
    <name evidence="8" type="ORF">BaRGS_00010347</name>
</gene>
<keyword evidence="5 7" id="KW-0472">Membrane</keyword>
<reference evidence="8 9" key="1">
    <citation type="journal article" date="2023" name="Sci. Data">
        <title>Genome assembly of the Korean intertidal mud-creeper Batillaria attramentaria.</title>
        <authorList>
            <person name="Patra A.K."/>
            <person name="Ho P.T."/>
            <person name="Jun S."/>
            <person name="Lee S.J."/>
            <person name="Kim Y."/>
            <person name="Won Y.J."/>
        </authorList>
    </citation>
    <scope>NUCLEOTIDE SEQUENCE [LARGE SCALE GENOMIC DNA]</scope>
    <source>
        <strain evidence="8">Wonlab-2016</strain>
    </source>
</reference>
<evidence type="ECO:0000256" key="3">
    <source>
        <dbReference type="ARBA" id="ARBA00022692"/>
    </source>
</evidence>
<feature type="transmembrane region" description="Helical" evidence="7">
    <location>
        <begin position="360"/>
        <end position="382"/>
    </location>
</feature>
<feature type="region of interest" description="Disordered" evidence="6">
    <location>
        <begin position="597"/>
        <end position="616"/>
    </location>
</feature>
<name>A0ABD0LGZ4_9CAEN</name>
<dbReference type="Pfam" id="PF00860">
    <property type="entry name" value="Xan_ur_permease"/>
    <property type="match status" value="1"/>
</dbReference>
<keyword evidence="3 7" id="KW-0812">Transmembrane</keyword>
<feature type="compositionally biased region" description="Basic and acidic residues" evidence="6">
    <location>
        <begin position="600"/>
        <end position="616"/>
    </location>
</feature>
<dbReference type="InterPro" id="IPR006043">
    <property type="entry name" value="NCS2"/>
</dbReference>
<feature type="transmembrane region" description="Helical" evidence="7">
    <location>
        <begin position="476"/>
        <end position="494"/>
    </location>
</feature>
<proteinExistence type="inferred from homology"/>
<dbReference type="EMBL" id="JACVVK020000051">
    <property type="protein sequence ID" value="KAK7498393.1"/>
    <property type="molecule type" value="Genomic_DNA"/>
</dbReference>
<feature type="region of interest" description="Disordered" evidence="6">
    <location>
        <begin position="1"/>
        <end position="49"/>
    </location>
</feature>
<comment type="caution">
    <text evidence="8">The sequence shown here is derived from an EMBL/GenBank/DDBJ whole genome shotgun (WGS) entry which is preliminary data.</text>
</comment>
<evidence type="ECO:0000256" key="1">
    <source>
        <dbReference type="ARBA" id="ARBA00004141"/>
    </source>
</evidence>
<evidence type="ECO:0000256" key="2">
    <source>
        <dbReference type="ARBA" id="ARBA00008821"/>
    </source>
</evidence>
<evidence type="ECO:0000256" key="4">
    <source>
        <dbReference type="ARBA" id="ARBA00022989"/>
    </source>
</evidence>
<feature type="transmembrane region" description="Helical" evidence="7">
    <location>
        <begin position="236"/>
        <end position="253"/>
    </location>
</feature>
<comment type="similarity">
    <text evidence="2">Belongs to the nucleobase:cation symporter-2 (NCS2) (TC 2.A.40) family.</text>
</comment>
<keyword evidence="4 7" id="KW-1133">Transmembrane helix</keyword>
<feature type="transmembrane region" description="Helical" evidence="7">
    <location>
        <begin position="259"/>
        <end position="278"/>
    </location>
</feature>
<dbReference type="Proteomes" id="UP001519460">
    <property type="component" value="Unassembled WGS sequence"/>
</dbReference>
<evidence type="ECO:0000313" key="9">
    <source>
        <dbReference type="Proteomes" id="UP001519460"/>
    </source>
</evidence>
<organism evidence="8 9">
    <name type="scientific">Batillaria attramentaria</name>
    <dbReference type="NCBI Taxonomy" id="370345"/>
    <lineage>
        <taxon>Eukaryota</taxon>
        <taxon>Metazoa</taxon>
        <taxon>Spiralia</taxon>
        <taxon>Lophotrochozoa</taxon>
        <taxon>Mollusca</taxon>
        <taxon>Gastropoda</taxon>
        <taxon>Caenogastropoda</taxon>
        <taxon>Sorbeoconcha</taxon>
        <taxon>Cerithioidea</taxon>
        <taxon>Batillariidae</taxon>
        <taxon>Batillaria</taxon>
    </lineage>
</organism>